<dbReference type="InterPro" id="IPR032466">
    <property type="entry name" value="Metal_Hydrolase"/>
</dbReference>
<evidence type="ECO:0000256" key="3">
    <source>
        <dbReference type="ARBA" id="ARBA00022801"/>
    </source>
</evidence>
<dbReference type="FunFam" id="3.20.20.140:FF:000005">
    <property type="entry name" value="TatD family hydrolase"/>
    <property type="match status" value="1"/>
</dbReference>
<evidence type="ECO:0000313" key="6">
    <source>
        <dbReference type="Proteomes" id="UP000824112"/>
    </source>
</evidence>
<dbReference type="InterPro" id="IPR001130">
    <property type="entry name" value="TatD-like"/>
</dbReference>
<dbReference type="Pfam" id="PF01026">
    <property type="entry name" value="TatD_DNase"/>
    <property type="match status" value="1"/>
</dbReference>
<evidence type="ECO:0000256" key="4">
    <source>
        <dbReference type="PIRSR" id="PIRSR005902-1"/>
    </source>
</evidence>
<protein>
    <submittedName>
        <fullName evidence="5">TatD family hydrolase</fullName>
    </submittedName>
</protein>
<feature type="binding site" evidence="4">
    <location>
        <position position="93"/>
    </location>
    <ligand>
        <name>a divalent metal cation</name>
        <dbReference type="ChEBI" id="CHEBI:60240"/>
        <label>1</label>
    </ligand>
</feature>
<feature type="binding site" evidence="4">
    <location>
        <position position="5"/>
    </location>
    <ligand>
        <name>a divalent metal cation</name>
        <dbReference type="ChEBI" id="CHEBI:60240"/>
        <label>1</label>
    </ligand>
</feature>
<name>A0A9D1M7N3_9BACT</name>
<dbReference type="InterPro" id="IPR018228">
    <property type="entry name" value="DNase_TatD-rel_CS"/>
</dbReference>
<organism evidence="5 6">
    <name type="scientific">Candidatus Gallibacteroides avistercoris</name>
    <dbReference type="NCBI Taxonomy" id="2840833"/>
    <lineage>
        <taxon>Bacteria</taxon>
        <taxon>Pseudomonadati</taxon>
        <taxon>Bacteroidota</taxon>
        <taxon>Bacteroidia</taxon>
        <taxon>Bacteroidales</taxon>
        <taxon>Bacteroidaceae</taxon>
        <taxon>Bacteroidaceae incertae sedis</taxon>
        <taxon>Candidatus Gallibacteroides</taxon>
    </lineage>
</organism>
<gene>
    <name evidence="5" type="ORF">IAB03_04420</name>
</gene>
<dbReference type="GO" id="GO:0016788">
    <property type="term" value="F:hydrolase activity, acting on ester bonds"/>
    <property type="evidence" value="ECO:0007669"/>
    <property type="project" value="InterPro"/>
</dbReference>
<dbReference type="GO" id="GO:0004536">
    <property type="term" value="F:DNA nuclease activity"/>
    <property type="evidence" value="ECO:0007669"/>
    <property type="project" value="InterPro"/>
</dbReference>
<evidence type="ECO:0000256" key="1">
    <source>
        <dbReference type="ARBA" id="ARBA00009275"/>
    </source>
</evidence>
<keyword evidence="2 4" id="KW-0479">Metal-binding</keyword>
<dbReference type="AlphaFoldDB" id="A0A9D1M7N3"/>
<feature type="binding site" evidence="4">
    <location>
        <position position="129"/>
    </location>
    <ligand>
        <name>a divalent metal cation</name>
        <dbReference type="ChEBI" id="CHEBI:60240"/>
        <label>2</label>
    </ligand>
</feature>
<evidence type="ECO:0000256" key="2">
    <source>
        <dbReference type="ARBA" id="ARBA00022723"/>
    </source>
</evidence>
<sequence length="259" mass="29555">MIDTHTHIYLPEFDDDRDQVVQRAREAGVTHLILPNVDVQTIEPLQRCCQQYFPYCTPAMGLHPTSVTGDYKQELRKIEKELQNTHLYCAIGEIGLDCYWDKTFLNEQIEACKIQMRWAYELNLPVIVHIREAFDEIITLLQETEFPVRGIFHSYSGTAEQAQAISQLGDFIFGINGIVTFKKSTIRSILPTLGTDRIVLETDAPYLTPVPHRGKRNEPAFLPHICHTIAQITETTPEEIATITSRTARKIFHTASLDS</sequence>
<dbReference type="PANTHER" id="PTHR46124:SF4">
    <property type="entry name" value="HYDROLASE TATD"/>
    <property type="match status" value="1"/>
</dbReference>
<accession>A0A9D1M7N3</accession>
<proteinExistence type="inferred from homology"/>
<dbReference type="EMBL" id="DVNA01000106">
    <property type="protein sequence ID" value="HIU55038.1"/>
    <property type="molecule type" value="Genomic_DNA"/>
</dbReference>
<comment type="similarity">
    <text evidence="1">Belongs to the metallo-dependent hydrolases superfamily. TatD-type hydrolase family.</text>
</comment>
<comment type="caution">
    <text evidence="5">The sequence shown here is derived from an EMBL/GenBank/DDBJ whole genome shotgun (WGS) entry which is preliminary data.</text>
</comment>
<dbReference type="GO" id="GO:0005829">
    <property type="term" value="C:cytosol"/>
    <property type="evidence" value="ECO:0007669"/>
    <property type="project" value="TreeGrafter"/>
</dbReference>
<feature type="binding site" evidence="4">
    <location>
        <position position="7"/>
    </location>
    <ligand>
        <name>a divalent metal cation</name>
        <dbReference type="ChEBI" id="CHEBI:60240"/>
        <label>1</label>
    </ligand>
</feature>
<keyword evidence="3 5" id="KW-0378">Hydrolase</keyword>
<feature type="binding site" evidence="4">
    <location>
        <position position="203"/>
    </location>
    <ligand>
        <name>a divalent metal cation</name>
        <dbReference type="ChEBI" id="CHEBI:60240"/>
        <label>1</label>
    </ligand>
</feature>
<dbReference type="NCBIfam" id="TIGR00010">
    <property type="entry name" value="YchF/TatD family DNA exonuclease"/>
    <property type="match status" value="1"/>
</dbReference>
<dbReference type="Proteomes" id="UP000824112">
    <property type="component" value="Unassembled WGS sequence"/>
</dbReference>
<dbReference type="CDD" id="cd01310">
    <property type="entry name" value="TatD_DNAse"/>
    <property type="match status" value="1"/>
</dbReference>
<feature type="binding site" evidence="4">
    <location>
        <position position="153"/>
    </location>
    <ligand>
        <name>a divalent metal cation</name>
        <dbReference type="ChEBI" id="CHEBI:60240"/>
        <label>2</label>
    </ligand>
</feature>
<dbReference type="Gene3D" id="3.20.20.140">
    <property type="entry name" value="Metal-dependent hydrolases"/>
    <property type="match status" value="1"/>
</dbReference>
<dbReference type="GO" id="GO:0046872">
    <property type="term" value="F:metal ion binding"/>
    <property type="evidence" value="ECO:0007669"/>
    <property type="project" value="UniProtKB-KW"/>
</dbReference>
<dbReference type="PIRSF" id="PIRSF005902">
    <property type="entry name" value="DNase_TatD"/>
    <property type="match status" value="1"/>
</dbReference>
<dbReference type="PROSITE" id="PS01090">
    <property type="entry name" value="TATD_2"/>
    <property type="match status" value="1"/>
</dbReference>
<reference evidence="5" key="2">
    <citation type="journal article" date="2021" name="PeerJ">
        <title>Extensive microbial diversity within the chicken gut microbiome revealed by metagenomics and culture.</title>
        <authorList>
            <person name="Gilroy R."/>
            <person name="Ravi A."/>
            <person name="Getino M."/>
            <person name="Pursley I."/>
            <person name="Horton D.L."/>
            <person name="Alikhan N.F."/>
            <person name="Baker D."/>
            <person name="Gharbi K."/>
            <person name="Hall N."/>
            <person name="Watson M."/>
            <person name="Adriaenssens E.M."/>
            <person name="Foster-Nyarko E."/>
            <person name="Jarju S."/>
            <person name="Secka A."/>
            <person name="Antonio M."/>
            <person name="Oren A."/>
            <person name="Chaudhuri R.R."/>
            <person name="La Ragione R."/>
            <person name="Hildebrand F."/>
            <person name="Pallen M.J."/>
        </authorList>
    </citation>
    <scope>NUCLEOTIDE SEQUENCE</scope>
    <source>
        <strain evidence="5">CHK158-818</strain>
    </source>
</reference>
<dbReference type="InterPro" id="IPR015991">
    <property type="entry name" value="TatD/YcfH-like"/>
</dbReference>
<dbReference type="SUPFAM" id="SSF51556">
    <property type="entry name" value="Metallo-dependent hydrolases"/>
    <property type="match status" value="1"/>
</dbReference>
<dbReference type="PANTHER" id="PTHR46124">
    <property type="entry name" value="D-AMINOACYL-TRNA DEACYLASE"/>
    <property type="match status" value="1"/>
</dbReference>
<evidence type="ECO:0000313" key="5">
    <source>
        <dbReference type="EMBL" id="HIU55038.1"/>
    </source>
</evidence>
<reference evidence="5" key="1">
    <citation type="submission" date="2020-10" db="EMBL/GenBank/DDBJ databases">
        <authorList>
            <person name="Gilroy R."/>
        </authorList>
    </citation>
    <scope>NUCLEOTIDE SEQUENCE</scope>
    <source>
        <strain evidence="5">CHK158-818</strain>
    </source>
</reference>